<evidence type="ECO:0000313" key="2">
    <source>
        <dbReference type="EMBL" id="KAF2018164.1"/>
    </source>
</evidence>
<protein>
    <submittedName>
        <fullName evidence="2">HET-domain-containing protein</fullName>
    </submittedName>
</protein>
<dbReference type="OrthoDB" id="5386682at2759"/>
<accession>A0A6A5Y0T2</accession>
<dbReference type="PANTHER" id="PTHR24148">
    <property type="entry name" value="ANKYRIN REPEAT DOMAIN-CONTAINING PROTEIN 39 HOMOLOG-RELATED"/>
    <property type="match status" value="1"/>
</dbReference>
<evidence type="ECO:0000313" key="3">
    <source>
        <dbReference type="Proteomes" id="UP000799778"/>
    </source>
</evidence>
<feature type="domain" description="Heterokaryon incompatibility" evidence="1">
    <location>
        <begin position="85"/>
        <end position="241"/>
    </location>
</feature>
<dbReference type="RefSeq" id="XP_033386503.1">
    <property type="nucleotide sequence ID" value="XM_033521440.1"/>
</dbReference>
<dbReference type="InterPro" id="IPR010730">
    <property type="entry name" value="HET"/>
</dbReference>
<dbReference type="Pfam" id="PF06985">
    <property type="entry name" value="HET"/>
    <property type="match status" value="1"/>
</dbReference>
<name>A0A6A5Y0T2_9PLEO</name>
<dbReference type="PANTHER" id="PTHR24148:SF64">
    <property type="entry name" value="HETEROKARYON INCOMPATIBILITY DOMAIN-CONTAINING PROTEIN"/>
    <property type="match status" value="1"/>
</dbReference>
<dbReference type="Pfam" id="PF26639">
    <property type="entry name" value="Het-6_barrel"/>
    <property type="match status" value="1"/>
</dbReference>
<keyword evidence="3" id="KW-1185">Reference proteome</keyword>
<dbReference type="GeneID" id="54278837"/>
<dbReference type="AlphaFoldDB" id="A0A6A5Y0T2"/>
<evidence type="ECO:0000259" key="1">
    <source>
        <dbReference type="Pfam" id="PF06985"/>
    </source>
</evidence>
<gene>
    <name evidence="2" type="ORF">BU24DRAFT_166208</name>
</gene>
<proteinExistence type="predicted"/>
<organism evidence="2 3">
    <name type="scientific">Aaosphaeria arxii CBS 175.79</name>
    <dbReference type="NCBI Taxonomy" id="1450172"/>
    <lineage>
        <taxon>Eukaryota</taxon>
        <taxon>Fungi</taxon>
        <taxon>Dikarya</taxon>
        <taxon>Ascomycota</taxon>
        <taxon>Pezizomycotina</taxon>
        <taxon>Dothideomycetes</taxon>
        <taxon>Pleosporomycetidae</taxon>
        <taxon>Pleosporales</taxon>
        <taxon>Pleosporales incertae sedis</taxon>
        <taxon>Aaosphaeria</taxon>
    </lineage>
</organism>
<dbReference type="EMBL" id="ML978068">
    <property type="protein sequence ID" value="KAF2018164.1"/>
    <property type="molecule type" value="Genomic_DNA"/>
</dbReference>
<dbReference type="InterPro" id="IPR052895">
    <property type="entry name" value="HetReg/Transcr_Mod"/>
</dbReference>
<sequence length="638" mass="72879">MTVTIESYQEKCVHIGLFAARLALINSFFKTCIACLVPHRSPLYKMLPYTNSIRLLRIHSSRWNKRIVCTLEPARLDVSSPVPEYEALSYVWHLRGGVAKITVNGHTKFIQRNLYDALQRLRYRNKERVMWVDALCLNQEDMVEKSKQLRMMHHVYQKACRVIVWLGEDDRNEAHKAFDTICAVANTQVDKPLSYTSNHRRNSVRKVPYSEEIPSPEDDRWLPVETLFNNVWWTRIWVLQEITNASKASFLWGKAMIDWNVIRYALEAFYADYYLLVRLERRGMQNAWLMHHLSMDTLRGEFRPSFLDLLDVARGFDATKEQDKVYGLLGLPTKTGDVEEEVFLQPDCALSVAEVYTQVALKMIKQQQNLNLLSYTVHTDPDFDSHDNEVNLPSWIPDWTVKTARFSLIGIREEHRHNAGKGRDLDLALLPDSMSPKSHVSLKGSILDKVTEIEDGQKPVSMENALLSLTSLLEWCLEHAKGISLQTLCQTLTAARDADGHFDFSTDNKYVLHFAAFLNTIDADRLGPDILNEIAGLGDLVKSVGDGNAAREAVWKYTAYRSMFVTERGKLALGPTAVKEGDSVVALWGGQMLYVVRKAESGEEWKFVGECYIDGWMDGEASQLIERGDAAETIFQFI</sequence>
<dbReference type="Proteomes" id="UP000799778">
    <property type="component" value="Unassembled WGS sequence"/>
</dbReference>
<reference evidence="2" key="1">
    <citation type="journal article" date="2020" name="Stud. Mycol.">
        <title>101 Dothideomycetes genomes: a test case for predicting lifestyles and emergence of pathogens.</title>
        <authorList>
            <person name="Haridas S."/>
            <person name="Albert R."/>
            <person name="Binder M."/>
            <person name="Bloem J."/>
            <person name="Labutti K."/>
            <person name="Salamov A."/>
            <person name="Andreopoulos B."/>
            <person name="Baker S."/>
            <person name="Barry K."/>
            <person name="Bills G."/>
            <person name="Bluhm B."/>
            <person name="Cannon C."/>
            <person name="Castanera R."/>
            <person name="Culley D."/>
            <person name="Daum C."/>
            <person name="Ezra D."/>
            <person name="Gonzalez J."/>
            <person name="Henrissat B."/>
            <person name="Kuo A."/>
            <person name="Liang C."/>
            <person name="Lipzen A."/>
            <person name="Lutzoni F."/>
            <person name="Magnuson J."/>
            <person name="Mondo S."/>
            <person name="Nolan M."/>
            <person name="Ohm R."/>
            <person name="Pangilinan J."/>
            <person name="Park H.-J."/>
            <person name="Ramirez L."/>
            <person name="Alfaro M."/>
            <person name="Sun H."/>
            <person name="Tritt A."/>
            <person name="Yoshinaga Y."/>
            <person name="Zwiers L.-H."/>
            <person name="Turgeon B."/>
            <person name="Goodwin S."/>
            <person name="Spatafora J."/>
            <person name="Crous P."/>
            <person name="Grigoriev I."/>
        </authorList>
    </citation>
    <scope>NUCLEOTIDE SEQUENCE</scope>
    <source>
        <strain evidence="2">CBS 175.79</strain>
    </source>
</reference>